<evidence type="ECO:0000313" key="2">
    <source>
        <dbReference type="EMBL" id="PJC52094.1"/>
    </source>
</evidence>
<keyword evidence="1" id="KW-1133">Transmembrane helix</keyword>
<feature type="transmembrane region" description="Helical" evidence="1">
    <location>
        <begin position="205"/>
        <end position="225"/>
    </location>
</feature>
<protein>
    <submittedName>
        <fullName evidence="2">Uncharacterized protein</fullName>
    </submittedName>
</protein>
<evidence type="ECO:0000256" key="1">
    <source>
        <dbReference type="SAM" id="Phobius"/>
    </source>
</evidence>
<gene>
    <name evidence="2" type="ORF">CO030_04705</name>
</gene>
<reference evidence="3" key="1">
    <citation type="submission" date="2017-09" db="EMBL/GenBank/DDBJ databases">
        <title>Depth-based differentiation of microbial function through sediment-hosted aquifers and enrichment of novel symbionts in the deep terrestrial subsurface.</title>
        <authorList>
            <person name="Probst A.J."/>
            <person name="Ladd B."/>
            <person name="Jarett J.K."/>
            <person name="Geller-Mcgrath D.E."/>
            <person name="Sieber C.M.K."/>
            <person name="Emerson J.B."/>
            <person name="Anantharaman K."/>
            <person name="Thomas B.C."/>
            <person name="Malmstrom R."/>
            <person name="Stieglmeier M."/>
            <person name="Klingl A."/>
            <person name="Woyke T."/>
            <person name="Ryan C.M."/>
            <person name="Banfield J.F."/>
        </authorList>
    </citation>
    <scope>NUCLEOTIDE SEQUENCE [LARGE SCALE GENOMIC DNA]</scope>
</reference>
<feature type="transmembrane region" description="Helical" evidence="1">
    <location>
        <begin position="20"/>
        <end position="37"/>
    </location>
</feature>
<name>A0A2M8F8M4_9BACT</name>
<accession>A0A2M8F8M4</accession>
<feature type="transmembrane region" description="Helical" evidence="1">
    <location>
        <begin position="111"/>
        <end position="136"/>
    </location>
</feature>
<dbReference type="EMBL" id="PFRH01000145">
    <property type="protein sequence ID" value="PJC52094.1"/>
    <property type="molecule type" value="Genomic_DNA"/>
</dbReference>
<keyword evidence="1" id="KW-0472">Membrane</keyword>
<proteinExistence type="predicted"/>
<feature type="transmembrane region" description="Helical" evidence="1">
    <location>
        <begin position="176"/>
        <end position="193"/>
    </location>
</feature>
<sequence>MDNPFVIFALEVLKVTGIQLLGVFGIFFFLGFLLSLFQTWTNNNYMRAFGWKGILWTAWLGTPFHELGHYLFAKLFRHNIEEVALFEPNSETGGLGHVEHSYKKSSIYQTLGNFFIGAAPMIFGVGILTMLMYFILPNGKDIIALLVGAKDSTTSLLQAMPDVFLMIFSKSNMSSWYFWLFLYISFAISAHIAPSKYDRKGMWSGFFWIVIIVLLVNITAILLRFDITAYILHSASYLNVFVAITLYALVMSILHYLFTLLIITPIRLMTHRHDDALR</sequence>
<keyword evidence="1" id="KW-0812">Transmembrane</keyword>
<dbReference type="AlphaFoldDB" id="A0A2M8F8M4"/>
<organism evidence="2 3">
    <name type="scientific">Candidatus Magasanikbacteria bacterium CG_4_9_14_0_2_um_filter_42_11</name>
    <dbReference type="NCBI Taxonomy" id="1974643"/>
    <lineage>
        <taxon>Bacteria</taxon>
        <taxon>Candidatus Magasanikiibacteriota</taxon>
    </lineage>
</organism>
<dbReference type="Proteomes" id="UP000231456">
    <property type="component" value="Unassembled WGS sequence"/>
</dbReference>
<comment type="caution">
    <text evidence="2">The sequence shown here is derived from an EMBL/GenBank/DDBJ whole genome shotgun (WGS) entry which is preliminary data.</text>
</comment>
<evidence type="ECO:0000313" key="3">
    <source>
        <dbReference type="Proteomes" id="UP000231456"/>
    </source>
</evidence>
<feature type="transmembrane region" description="Helical" evidence="1">
    <location>
        <begin position="237"/>
        <end position="263"/>
    </location>
</feature>